<keyword evidence="1" id="KW-0614">Plasmid</keyword>
<proteinExistence type="predicted"/>
<dbReference type="KEGG" id="nfl:COO91_09167"/>
<name>A0A2K8T5S2_9NOSO</name>
<protein>
    <submittedName>
        <fullName evidence="1">Uncharacterized protein</fullName>
    </submittedName>
</protein>
<dbReference type="AlphaFoldDB" id="A0A2K8T5S2"/>
<evidence type="ECO:0000313" key="1">
    <source>
        <dbReference type="EMBL" id="AUB43011.1"/>
    </source>
</evidence>
<keyword evidence="2" id="KW-1185">Reference proteome</keyword>
<evidence type="ECO:0000313" key="2">
    <source>
        <dbReference type="Proteomes" id="UP000232003"/>
    </source>
</evidence>
<geneLocation type="plasmid" evidence="2">
    <name>pnfsy02</name>
</geneLocation>
<sequence length="45" mass="4920">MLMDTTNWMRGIYPFGQSASALLLLIENAATALKFLQQSSSSKAL</sequence>
<dbReference type="EMBL" id="CP024787">
    <property type="protein sequence ID" value="AUB43011.1"/>
    <property type="molecule type" value="Genomic_DNA"/>
</dbReference>
<dbReference type="Proteomes" id="UP000232003">
    <property type="component" value="Plasmid pNFSY02"/>
</dbReference>
<accession>A0A2K8T5S2</accession>
<gene>
    <name evidence="1" type="ORF">COO91_09167</name>
</gene>
<organism evidence="1 2">
    <name type="scientific">Nostoc flagelliforme CCNUN1</name>
    <dbReference type="NCBI Taxonomy" id="2038116"/>
    <lineage>
        <taxon>Bacteria</taxon>
        <taxon>Bacillati</taxon>
        <taxon>Cyanobacteriota</taxon>
        <taxon>Cyanophyceae</taxon>
        <taxon>Nostocales</taxon>
        <taxon>Nostocaceae</taxon>
        <taxon>Nostoc</taxon>
    </lineage>
</organism>
<reference evidence="1 2" key="1">
    <citation type="submission" date="2017-11" db="EMBL/GenBank/DDBJ databases">
        <title>Complete genome of a free-living desiccation-tolerant cyanobacterium and its photosynthetic adaptation to extreme terrestrial habitat.</title>
        <authorList>
            <person name="Shang J."/>
        </authorList>
    </citation>
    <scope>NUCLEOTIDE SEQUENCE [LARGE SCALE GENOMIC DNA]</scope>
    <source>
        <strain evidence="1 2">CCNUN1</strain>
        <plasmid evidence="2">pnfsy02</plasmid>
    </source>
</reference>